<evidence type="ECO:0000313" key="5">
    <source>
        <dbReference type="Proteomes" id="UP001139089"/>
    </source>
</evidence>
<dbReference type="SMART" id="SM00903">
    <property type="entry name" value="Flavin_Reduct"/>
    <property type="match status" value="1"/>
</dbReference>
<accession>A0A9X1NVE8</accession>
<sequence>MTAAVSPSPVDATGPDAAAFKLSMRHLAGAVCVITVGDGEGRTGFTATSVTSLSAEVPSVIVSVNRTSSSWPVLERSGHFCINVLAEGQDGVAKAFAGADGRRGAERYAGAEWTRLDSGGWALADALTVIDCGLDEALHRHTHAILIGRVRSVRVRPDVAPLLYFNGGFRTLLPE</sequence>
<dbReference type="InterPro" id="IPR012349">
    <property type="entry name" value="Split_barrel_FMN-bd"/>
</dbReference>
<evidence type="ECO:0000256" key="2">
    <source>
        <dbReference type="ARBA" id="ARBA00023002"/>
    </source>
</evidence>
<dbReference type="PANTHER" id="PTHR30466:SF11">
    <property type="entry name" value="FLAVIN-DEPENDENT MONOOXYGENASE, REDUCTASE SUBUNIT HSAB"/>
    <property type="match status" value="1"/>
</dbReference>
<reference evidence="4" key="1">
    <citation type="submission" date="2021-12" db="EMBL/GenBank/DDBJ databases">
        <authorList>
            <person name="Li Y."/>
        </authorList>
    </citation>
    <scope>NUCLEOTIDE SEQUENCE</scope>
    <source>
        <strain evidence="4">DKSPLA3</strain>
    </source>
</reference>
<keyword evidence="5" id="KW-1185">Reference proteome</keyword>
<dbReference type="GO" id="GO:0010181">
    <property type="term" value="F:FMN binding"/>
    <property type="evidence" value="ECO:0007669"/>
    <property type="project" value="InterPro"/>
</dbReference>
<evidence type="ECO:0000256" key="1">
    <source>
        <dbReference type="ARBA" id="ARBA00008898"/>
    </source>
</evidence>
<evidence type="ECO:0000313" key="4">
    <source>
        <dbReference type="EMBL" id="MCD7110594.1"/>
    </source>
</evidence>
<dbReference type="InterPro" id="IPR050268">
    <property type="entry name" value="NADH-dep_flavin_reductase"/>
</dbReference>
<organism evidence="4 5">
    <name type="scientific">Rhizobium quercicola</name>
    <dbReference type="NCBI Taxonomy" id="2901226"/>
    <lineage>
        <taxon>Bacteria</taxon>
        <taxon>Pseudomonadati</taxon>
        <taxon>Pseudomonadota</taxon>
        <taxon>Alphaproteobacteria</taxon>
        <taxon>Hyphomicrobiales</taxon>
        <taxon>Rhizobiaceae</taxon>
        <taxon>Rhizobium/Agrobacterium group</taxon>
        <taxon>Rhizobium</taxon>
    </lineage>
</organism>
<evidence type="ECO:0000259" key="3">
    <source>
        <dbReference type="SMART" id="SM00903"/>
    </source>
</evidence>
<comment type="similarity">
    <text evidence="1">Belongs to the non-flavoprotein flavin reductase family.</text>
</comment>
<dbReference type="GO" id="GO:0042602">
    <property type="term" value="F:riboflavin reductase (NADPH) activity"/>
    <property type="evidence" value="ECO:0007669"/>
    <property type="project" value="TreeGrafter"/>
</dbReference>
<dbReference type="Gene3D" id="2.30.110.10">
    <property type="entry name" value="Electron Transport, Fmn-binding Protein, Chain A"/>
    <property type="match status" value="1"/>
</dbReference>
<comment type="caution">
    <text evidence="4">The sequence shown here is derived from an EMBL/GenBank/DDBJ whole genome shotgun (WGS) entry which is preliminary data.</text>
</comment>
<dbReference type="PANTHER" id="PTHR30466">
    <property type="entry name" value="FLAVIN REDUCTASE"/>
    <property type="match status" value="1"/>
</dbReference>
<dbReference type="Pfam" id="PF01613">
    <property type="entry name" value="Flavin_Reduct"/>
    <property type="match status" value="1"/>
</dbReference>
<protein>
    <submittedName>
        <fullName evidence="4">Flavin reductase family protein</fullName>
    </submittedName>
</protein>
<dbReference type="AlphaFoldDB" id="A0A9X1NVE8"/>
<dbReference type="Proteomes" id="UP001139089">
    <property type="component" value="Unassembled WGS sequence"/>
</dbReference>
<dbReference type="SUPFAM" id="SSF50475">
    <property type="entry name" value="FMN-binding split barrel"/>
    <property type="match status" value="1"/>
</dbReference>
<dbReference type="InterPro" id="IPR002563">
    <property type="entry name" value="Flavin_Rdtase-like_dom"/>
</dbReference>
<dbReference type="RefSeq" id="WP_113150752.1">
    <property type="nucleotide sequence ID" value="NZ_JAJOZR010000010.1"/>
</dbReference>
<feature type="domain" description="Flavin reductase like" evidence="3">
    <location>
        <begin position="24"/>
        <end position="171"/>
    </location>
</feature>
<name>A0A9X1NVE8_9HYPH</name>
<dbReference type="EMBL" id="JAJOZR010000010">
    <property type="protein sequence ID" value="MCD7110594.1"/>
    <property type="molecule type" value="Genomic_DNA"/>
</dbReference>
<gene>
    <name evidence="4" type="ORF">LRX75_16290</name>
</gene>
<keyword evidence="2" id="KW-0560">Oxidoreductase</keyword>
<proteinExistence type="inferred from homology"/>